<evidence type="ECO:0000313" key="2">
    <source>
        <dbReference type="EMBL" id="QIC67913.1"/>
    </source>
</evidence>
<dbReference type="EMBL" id="CP044463">
    <property type="protein sequence ID" value="QIC67913.1"/>
    <property type="molecule type" value="Genomic_DNA"/>
</dbReference>
<dbReference type="Proteomes" id="UP000503505">
    <property type="component" value="Chromosome"/>
</dbReference>
<gene>
    <name evidence="2" type="ORF">FSC10_11330</name>
</gene>
<evidence type="ECO:0000313" key="3">
    <source>
        <dbReference type="Proteomes" id="UP000503505"/>
    </source>
</evidence>
<name>A0AAE6WWQ8_9GAMM</name>
<sequence>MKLNRAGWFIVLWLAGFVTMVLIAGFFRFLLKLAY</sequence>
<organism evidence="2 3">
    <name type="scientific">Acinetobacter schindleri</name>
    <dbReference type="NCBI Taxonomy" id="108981"/>
    <lineage>
        <taxon>Bacteria</taxon>
        <taxon>Pseudomonadati</taxon>
        <taxon>Pseudomonadota</taxon>
        <taxon>Gammaproteobacteria</taxon>
        <taxon>Moraxellales</taxon>
        <taxon>Moraxellaceae</taxon>
        <taxon>Acinetobacter</taxon>
    </lineage>
</organism>
<keyword evidence="1" id="KW-1133">Transmembrane helix</keyword>
<accession>A0AAE6WWQ8</accession>
<keyword evidence="1" id="KW-0812">Transmembrane</keyword>
<reference evidence="2 3" key="1">
    <citation type="submission" date="2019-09" db="EMBL/GenBank/DDBJ databases">
        <title>Non-baumannii Acinetobacter spp. carrying blaNDM-1 isolated in China.</title>
        <authorList>
            <person name="Cui C."/>
            <person name="Chen C."/>
            <person name="Sun J."/>
            <person name="Liu Y."/>
        </authorList>
    </citation>
    <scope>NUCLEOTIDE SEQUENCE [LARGE SCALE GENOMIC DNA]</scope>
    <source>
        <strain evidence="2 3">HZE23-1</strain>
    </source>
</reference>
<feature type="transmembrane region" description="Helical" evidence="1">
    <location>
        <begin position="6"/>
        <end position="31"/>
    </location>
</feature>
<evidence type="ECO:0000256" key="1">
    <source>
        <dbReference type="SAM" id="Phobius"/>
    </source>
</evidence>
<protein>
    <submittedName>
        <fullName evidence="2">DUF2474 domain-containing protein</fullName>
    </submittedName>
</protein>
<dbReference type="AlphaFoldDB" id="A0AAE6WWQ8"/>
<keyword evidence="1" id="KW-0472">Membrane</keyword>
<dbReference type="RefSeq" id="WP_143045182.1">
    <property type="nucleotide sequence ID" value="NZ_CAURJC010000006.1"/>
</dbReference>
<proteinExistence type="predicted"/>